<dbReference type="InterPro" id="IPR005471">
    <property type="entry name" value="Tscrpt_reg_IclR_N"/>
</dbReference>
<feature type="region of interest" description="Disordered" evidence="1">
    <location>
        <begin position="181"/>
        <end position="208"/>
    </location>
</feature>
<evidence type="ECO:0000313" key="3">
    <source>
        <dbReference type="EMBL" id="MCG2588119.1"/>
    </source>
</evidence>
<dbReference type="Gene3D" id="1.10.10.10">
    <property type="entry name" value="Winged helix-like DNA-binding domain superfamily/Winged helix DNA-binding domain"/>
    <property type="match status" value="1"/>
</dbReference>
<dbReference type="SUPFAM" id="SSF46785">
    <property type="entry name" value="Winged helix' DNA-binding domain"/>
    <property type="match status" value="1"/>
</dbReference>
<dbReference type="InterPro" id="IPR036388">
    <property type="entry name" value="WH-like_DNA-bd_sf"/>
</dbReference>
<dbReference type="Pfam" id="PF09339">
    <property type="entry name" value="HTH_IclR"/>
    <property type="match status" value="1"/>
</dbReference>
<gene>
    <name evidence="3" type="ORF">L6773_06050</name>
</gene>
<evidence type="ECO:0000259" key="2">
    <source>
        <dbReference type="Pfam" id="PF09339"/>
    </source>
</evidence>
<reference evidence="3" key="1">
    <citation type="submission" date="2022-01" db="EMBL/GenBank/DDBJ databases">
        <authorList>
            <person name="Wang Y."/>
        </authorList>
    </citation>
    <scope>NUCLEOTIDE SEQUENCE</scope>
    <source>
        <strain evidence="3">WB101</strain>
    </source>
</reference>
<comment type="caution">
    <text evidence="3">The sequence shown here is derived from an EMBL/GenBank/DDBJ whole genome shotgun (WGS) entry which is preliminary data.</text>
</comment>
<dbReference type="InterPro" id="IPR036390">
    <property type="entry name" value="WH_DNA-bd_sf"/>
</dbReference>
<protein>
    <submittedName>
        <fullName evidence="3">Helix-turn-helix domain-containing protein</fullName>
    </submittedName>
</protein>
<dbReference type="EMBL" id="JAKLWS010000005">
    <property type="protein sequence ID" value="MCG2588119.1"/>
    <property type="molecule type" value="Genomic_DNA"/>
</dbReference>
<proteinExistence type="predicted"/>
<evidence type="ECO:0000256" key="1">
    <source>
        <dbReference type="SAM" id="MobiDB-lite"/>
    </source>
</evidence>
<organism evidence="3 4">
    <name type="scientific">Rhodohalobacter sulfatireducens</name>
    <dbReference type="NCBI Taxonomy" id="2911366"/>
    <lineage>
        <taxon>Bacteria</taxon>
        <taxon>Pseudomonadati</taxon>
        <taxon>Balneolota</taxon>
        <taxon>Balneolia</taxon>
        <taxon>Balneolales</taxon>
        <taxon>Balneolaceae</taxon>
        <taxon>Rhodohalobacter</taxon>
    </lineage>
</organism>
<reference evidence="3" key="2">
    <citation type="submission" date="2024-05" db="EMBL/GenBank/DDBJ databases">
        <title>Rhodohalobacter halophilus gen. nov., sp. nov., a moderately halophilic member of the family Balneolaceae.</title>
        <authorList>
            <person name="Xia J."/>
        </authorList>
    </citation>
    <scope>NUCLEOTIDE SEQUENCE</scope>
    <source>
        <strain evidence="3">WB101</strain>
    </source>
</reference>
<name>A0ABS9KBA3_9BACT</name>
<feature type="domain" description="HTH iclR-type" evidence="2">
    <location>
        <begin position="14"/>
        <end position="58"/>
    </location>
</feature>
<sequence>MSTKNSDISPRRTKIIDVLEEAGEELQIREIVERTDLDYNNARSALSEMTSMGLIERVQRGVYDLPERVQKKEMENPDHPIQKILQNQQILKVLLNTVITNKALMEALLLGQQEIIQALRTLSTKNEEDEEAIKNLEEVFAKRIEWHFDVAAEQVTAQYTKLPEEVFDVLVAPLTRDKDSKNKILDPLKTNDFKKKKKEQKKKSDTSE</sequence>
<accession>A0ABS9KBA3</accession>
<feature type="compositionally biased region" description="Basic and acidic residues" evidence="1">
    <location>
        <begin position="181"/>
        <end position="193"/>
    </location>
</feature>
<keyword evidence="4" id="KW-1185">Reference proteome</keyword>
<evidence type="ECO:0000313" key="4">
    <source>
        <dbReference type="Proteomes" id="UP001165366"/>
    </source>
</evidence>
<dbReference type="Proteomes" id="UP001165366">
    <property type="component" value="Unassembled WGS sequence"/>
</dbReference>
<dbReference type="RefSeq" id="WP_237852963.1">
    <property type="nucleotide sequence ID" value="NZ_JAKLWS010000005.1"/>
</dbReference>